<proteinExistence type="predicted"/>
<sequence length="257" mass="27425">MPLNPSNPTITRPPPNAVVYDLSSPTQTTITLPPNSTWTSGLHYHTTHTEYLRLLHGSISLRLGTATTILTAPPDGTGIEVTVPRGVRHEWRRADSPAVKQVDGDGDVVVVERTDPADGAKSVFFWNLNGAILDGGRGRGWWGAAWLTMELLIVFRALDNWPVFVDLGAFGGVGRALEACVAHGVLGAAGAAGWLAGIQAVRRERMPGALWEGWVGGWVGRESEPEPEPEPESSGGGGEENPLDRKIGTVRCITSAV</sequence>
<reference evidence="2 4" key="1">
    <citation type="journal article" date="2020" name="Stud. Mycol.">
        <title>101 Dothideomycetes genomes: a test case for predicting lifestyles and emergence of pathogens.</title>
        <authorList>
            <person name="Haridas S."/>
            <person name="Albert R."/>
            <person name="Binder M."/>
            <person name="Bloem J."/>
            <person name="Labutti K."/>
            <person name="Salamov A."/>
            <person name="Andreopoulos B."/>
            <person name="Baker S."/>
            <person name="Barry K."/>
            <person name="Bills G."/>
            <person name="Bluhm B."/>
            <person name="Cannon C."/>
            <person name="Castanera R."/>
            <person name="Culley D."/>
            <person name="Daum C."/>
            <person name="Ezra D."/>
            <person name="Gonzalez J."/>
            <person name="Henrissat B."/>
            <person name="Kuo A."/>
            <person name="Liang C."/>
            <person name="Lipzen A."/>
            <person name="Lutzoni F."/>
            <person name="Magnuson J."/>
            <person name="Mondo S."/>
            <person name="Nolan M."/>
            <person name="Ohm R."/>
            <person name="Pangilinan J."/>
            <person name="Park H.-J."/>
            <person name="Ramirez L."/>
            <person name="Alfaro M."/>
            <person name="Sun H."/>
            <person name="Tritt A."/>
            <person name="Yoshinaga Y."/>
            <person name="Zwiers L.-H."/>
            <person name="Turgeon B."/>
            <person name="Goodwin S."/>
            <person name="Spatafora J."/>
            <person name="Crous P."/>
            <person name="Grigoriev I."/>
        </authorList>
    </citation>
    <scope>NUCLEOTIDE SEQUENCE</scope>
    <source>
        <strain evidence="2 4">CBS 304.34</strain>
    </source>
</reference>
<dbReference type="InterPro" id="IPR011051">
    <property type="entry name" value="RmlC_Cupin_sf"/>
</dbReference>
<dbReference type="EMBL" id="MU003697">
    <property type="protein sequence ID" value="KAF2812141.1"/>
    <property type="molecule type" value="Genomic_DNA"/>
</dbReference>
<dbReference type="RefSeq" id="XP_033579105.1">
    <property type="nucleotide sequence ID" value="XM_033727827.1"/>
</dbReference>
<evidence type="ECO:0000313" key="4">
    <source>
        <dbReference type="RefSeq" id="XP_033579105.1"/>
    </source>
</evidence>
<dbReference type="Proteomes" id="UP000504636">
    <property type="component" value="Unplaced"/>
</dbReference>
<organism evidence="2">
    <name type="scientific">Mytilinidion resinicola</name>
    <dbReference type="NCBI Taxonomy" id="574789"/>
    <lineage>
        <taxon>Eukaryota</taxon>
        <taxon>Fungi</taxon>
        <taxon>Dikarya</taxon>
        <taxon>Ascomycota</taxon>
        <taxon>Pezizomycotina</taxon>
        <taxon>Dothideomycetes</taxon>
        <taxon>Pleosporomycetidae</taxon>
        <taxon>Mytilinidiales</taxon>
        <taxon>Mytilinidiaceae</taxon>
        <taxon>Mytilinidion</taxon>
    </lineage>
</organism>
<reference evidence="4" key="3">
    <citation type="submission" date="2025-04" db="UniProtKB">
        <authorList>
            <consortium name="RefSeq"/>
        </authorList>
    </citation>
    <scope>IDENTIFICATION</scope>
    <source>
        <strain evidence="4">CBS 304.34</strain>
    </source>
</reference>
<dbReference type="SUPFAM" id="SSF51182">
    <property type="entry name" value="RmlC-like cupins"/>
    <property type="match status" value="1"/>
</dbReference>
<dbReference type="Gene3D" id="2.60.120.10">
    <property type="entry name" value="Jelly Rolls"/>
    <property type="match status" value="1"/>
</dbReference>
<name>A0A6A6YTP4_9PEZI</name>
<accession>A0A6A6YTP4</accession>
<feature type="region of interest" description="Disordered" evidence="1">
    <location>
        <begin position="219"/>
        <end position="248"/>
    </location>
</feature>
<reference evidence="4" key="2">
    <citation type="submission" date="2020-04" db="EMBL/GenBank/DDBJ databases">
        <authorList>
            <consortium name="NCBI Genome Project"/>
        </authorList>
    </citation>
    <scope>NUCLEOTIDE SEQUENCE</scope>
    <source>
        <strain evidence="4">CBS 304.34</strain>
    </source>
</reference>
<evidence type="ECO:0000256" key="1">
    <source>
        <dbReference type="SAM" id="MobiDB-lite"/>
    </source>
</evidence>
<dbReference type="OrthoDB" id="504210at2759"/>
<evidence type="ECO:0000313" key="2">
    <source>
        <dbReference type="EMBL" id="KAF2812141.1"/>
    </source>
</evidence>
<dbReference type="InterPro" id="IPR014710">
    <property type="entry name" value="RmlC-like_jellyroll"/>
</dbReference>
<protein>
    <submittedName>
        <fullName evidence="2 4">Uncharacterized protein</fullName>
    </submittedName>
</protein>
<dbReference type="AlphaFoldDB" id="A0A6A6YTP4"/>
<evidence type="ECO:0000313" key="3">
    <source>
        <dbReference type="Proteomes" id="UP000504636"/>
    </source>
</evidence>
<dbReference type="GeneID" id="54468720"/>
<keyword evidence="3" id="KW-1185">Reference proteome</keyword>
<gene>
    <name evidence="2 4" type="ORF">BDZ99DRAFT_568882</name>
</gene>